<dbReference type="Gene3D" id="1.10.287.110">
    <property type="entry name" value="DnaJ domain"/>
    <property type="match status" value="1"/>
</dbReference>
<evidence type="ECO:0000259" key="2">
    <source>
        <dbReference type="PROSITE" id="PS50076"/>
    </source>
</evidence>
<dbReference type="InterPro" id="IPR002939">
    <property type="entry name" value="DnaJ_C"/>
</dbReference>
<proteinExistence type="predicted"/>
<comment type="caution">
    <text evidence="3">The sequence shown here is derived from an EMBL/GenBank/DDBJ whole genome shotgun (WGS) entry which is preliminary data.</text>
</comment>
<keyword evidence="4" id="KW-1185">Reference proteome</keyword>
<dbReference type="EMBL" id="JBHUEJ010000027">
    <property type="protein sequence ID" value="MFD1711499.1"/>
    <property type="molecule type" value="Genomic_DNA"/>
</dbReference>
<dbReference type="SUPFAM" id="SSF46565">
    <property type="entry name" value="Chaperone J-domain"/>
    <property type="match status" value="1"/>
</dbReference>
<dbReference type="Pfam" id="PF00226">
    <property type="entry name" value="DnaJ"/>
    <property type="match status" value="1"/>
</dbReference>
<dbReference type="CDD" id="cd06257">
    <property type="entry name" value="DnaJ"/>
    <property type="match status" value="1"/>
</dbReference>
<dbReference type="PROSITE" id="PS50076">
    <property type="entry name" value="DNAJ_2"/>
    <property type="match status" value="1"/>
</dbReference>
<keyword evidence="1" id="KW-0143">Chaperone</keyword>
<name>A0ABW4KV86_9BURK</name>
<dbReference type="InterPro" id="IPR001623">
    <property type="entry name" value="DnaJ_domain"/>
</dbReference>
<dbReference type="CDD" id="cd10747">
    <property type="entry name" value="DnaJ_C"/>
    <property type="match status" value="1"/>
</dbReference>
<dbReference type="InterPro" id="IPR008971">
    <property type="entry name" value="HSP40/DnaJ_pept-bd"/>
</dbReference>
<dbReference type="RefSeq" id="WP_147913711.1">
    <property type="nucleotide sequence ID" value="NZ_JBHUEJ010000027.1"/>
</dbReference>
<evidence type="ECO:0000256" key="1">
    <source>
        <dbReference type="ARBA" id="ARBA00023186"/>
    </source>
</evidence>
<dbReference type="InterPro" id="IPR036869">
    <property type="entry name" value="J_dom_sf"/>
</dbReference>
<dbReference type="SUPFAM" id="SSF49493">
    <property type="entry name" value="HSP40/DnaJ peptide-binding domain"/>
    <property type="match status" value="2"/>
</dbReference>
<dbReference type="PANTHER" id="PTHR43096:SF52">
    <property type="entry name" value="DNAJ HOMOLOG 1, MITOCHONDRIAL-RELATED"/>
    <property type="match status" value="1"/>
</dbReference>
<dbReference type="PRINTS" id="PR00625">
    <property type="entry name" value="JDOMAIN"/>
</dbReference>
<dbReference type="SMART" id="SM00271">
    <property type="entry name" value="DnaJ"/>
    <property type="match status" value="1"/>
</dbReference>
<accession>A0ABW4KV86</accession>
<gene>
    <name evidence="3" type="ORF">ACFSF0_12830</name>
</gene>
<dbReference type="Pfam" id="PF01556">
    <property type="entry name" value="DnaJ_C"/>
    <property type="match status" value="1"/>
</dbReference>
<dbReference type="Gene3D" id="2.60.260.20">
    <property type="entry name" value="Urease metallochaperone UreE, N-terminal domain"/>
    <property type="match status" value="2"/>
</dbReference>
<organism evidence="3 4">
    <name type="scientific">Ottowia flava</name>
    <dbReference type="NCBI Taxonomy" id="2675430"/>
    <lineage>
        <taxon>Bacteria</taxon>
        <taxon>Pseudomonadati</taxon>
        <taxon>Pseudomonadota</taxon>
        <taxon>Betaproteobacteria</taxon>
        <taxon>Burkholderiales</taxon>
        <taxon>Comamonadaceae</taxon>
        <taxon>Ottowia</taxon>
    </lineage>
</organism>
<dbReference type="PANTHER" id="PTHR43096">
    <property type="entry name" value="DNAJ HOMOLOG 1, MITOCHONDRIAL-RELATED"/>
    <property type="match status" value="1"/>
</dbReference>
<reference evidence="4" key="1">
    <citation type="journal article" date="2019" name="Int. J. Syst. Evol. Microbiol.">
        <title>The Global Catalogue of Microorganisms (GCM) 10K type strain sequencing project: providing services to taxonomists for standard genome sequencing and annotation.</title>
        <authorList>
            <consortium name="The Broad Institute Genomics Platform"/>
            <consortium name="The Broad Institute Genome Sequencing Center for Infectious Disease"/>
            <person name="Wu L."/>
            <person name="Ma J."/>
        </authorList>
    </citation>
    <scope>NUCLEOTIDE SEQUENCE [LARGE SCALE GENOMIC DNA]</scope>
    <source>
        <strain evidence="4">LMG 29247</strain>
    </source>
</reference>
<evidence type="ECO:0000313" key="3">
    <source>
        <dbReference type="EMBL" id="MFD1711499.1"/>
    </source>
</evidence>
<dbReference type="Proteomes" id="UP001597304">
    <property type="component" value="Unassembled WGS sequence"/>
</dbReference>
<evidence type="ECO:0000313" key="4">
    <source>
        <dbReference type="Proteomes" id="UP001597304"/>
    </source>
</evidence>
<feature type="domain" description="J" evidence="2">
    <location>
        <begin position="5"/>
        <end position="69"/>
    </location>
</feature>
<protein>
    <submittedName>
        <fullName evidence="3">DnaJ C-terminal domain-containing protein</fullName>
    </submittedName>
</protein>
<sequence length="335" mass="35711">MQFKDYYQILGVDKSATQDEIKKAFRKLARKYHPDVSKEADAAERMAEVNEANTVLSDPEKRSAYDTVGAQAWAAGARSGDDVRPPPGWNSGYTYGEPGGGGGADGFRAHFSGGDDGDYSEFFEQMFGRAHGGGGGGRRASGRAQAQMRGEDRHARIELDLIDAYKGAERHINLRGAKLDDAGNVVPEDRTLEVKIPKGVKEGQMIRLAGQGGAGYNGGPAGDLMLEVQFRADPRYRVDGRDVTQRVRISPWEAAIGGGVEVTTPDGATVEVTVPAGSGSGRKLRLKGRGIPSSTAPGDLYLELEIAVPSAVTDAQKAAWAALRDAYPGFNPRSA</sequence>